<evidence type="ECO:0000313" key="8">
    <source>
        <dbReference type="EMBL" id="CAK9069991.1"/>
    </source>
</evidence>
<keyword evidence="4 7" id="KW-1133">Transmembrane helix</keyword>
<feature type="transmembrane region" description="Helical" evidence="7">
    <location>
        <begin position="335"/>
        <end position="356"/>
    </location>
</feature>
<sequence length="746" mass="80574">MPPAAMSNHSTDESLDQLRQTARRRTATPGPRPGLKSSPSREGPEASRLESSSFTDEPMWMQRRPSNNPIEQADEKPASRSRQEWPGIQQRSIIALVLCFCAMLLATGPAAYCWLNHAGRADMADVYRGGAHPTEENSCCAEATPGAHHRPVLYIGSDYVNEVASGGINGLLMMVATVVAGIGIDLPGPHILAMGSASLISYGFSMGFGAFMVEEAKEGFARSQLEEEYNEVRAMPSAEVDEMICHYRKRGLSEEDARHVAKIFSKYEDFWVHHMMAEELGIQLPRGPTAAMKSGLATGTSFLIFGLVPLLGLVISTCLRSCAGPAWYRPQFSTAMSLTLSAFALLLLGSLVSRLVGSRTPLVSGMTMLANGFAASIMAFAVSQLLSTEMEKKALGAKVSEVDEVPQPVAKRCPKRLRLDSGSSQPGSGVQMSEPGAWPTFRHQFFLSSFMLWVAVCSAIVAWQTFSRAYVAFERMHWEVIRVFGYGLLTCVTTGLGAVPFLVVKPGPLGIGLAVANAVAAGMMLAASASMVFEAHEHCGTMDWQLFVGLGAGALFIRASERLHGVDEEEEEGIAALHDALLERKQWRKAMLIFTVMFCHSAAEGIAVGVAFSRQLNHEFGIYISLLLAVHNVPEGLAVALVLVPRGVSATLAAFIATLTSVPQPVLALAAFLFVEVFQGLLPIGLAFSAGAMVYVCLHELLVESMEQLGFTKAVLASSLSFGTMSACIFLLQFRNRRNPVEYSSF</sequence>
<feature type="transmembrane region" description="Helical" evidence="7">
    <location>
        <begin position="296"/>
        <end position="315"/>
    </location>
</feature>
<dbReference type="Pfam" id="PF01988">
    <property type="entry name" value="VIT1"/>
    <property type="match status" value="1"/>
</dbReference>
<keyword evidence="3 7" id="KW-0812">Transmembrane</keyword>
<evidence type="ECO:0000256" key="3">
    <source>
        <dbReference type="ARBA" id="ARBA00022692"/>
    </source>
</evidence>
<keyword evidence="5 7" id="KW-0472">Membrane</keyword>
<dbReference type="Proteomes" id="UP001642484">
    <property type="component" value="Unassembled WGS sequence"/>
</dbReference>
<dbReference type="EMBL" id="CAXAMN010022473">
    <property type="protein sequence ID" value="CAK9069991.1"/>
    <property type="molecule type" value="Genomic_DNA"/>
</dbReference>
<dbReference type="PANTHER" id="PTHR11040">
    <property type="entry name" value="ZINC/IRON TRANSPORTER"/>
    <property type="match status" value="1"/>
</dbReference>
<dbReference type="InterPro" id="IPR003689">
    <property type="entry name" value="ZIP"/>
</dbReference>
<feature type="transmembrane region" description="Helical" evidence="7">
    <location>
        <begin position="714"/>
        <end position="734"/>
    </location>
</feature>
<protein>
    <submittedName>
        <fullName evidence="8">Uncharacterized protein</fullName>
    </submittedName>
</protein>
<feature type="transmembrane region" description="Helical" evidence="7">
    <location>
        <begin position="93"/>
        <end position="115"/>
    </location>
</feature>
<feature type="transmembrane region" description="Helical" evidence="7">
    <location>
        <begin position="651"/>
        <end position="675"/>
    </location>
</feature>
<feature type="compositionally biased region" description="Basic and acidic residues" evidence="6">
    <location>
        <begin position="73"/>
        <end position="83"/>
    </location>
</feature>
<organism evidence="8 9">
    <name type="scientific">Durusdinium trenchii</name>
    <dbReference type="NCBI Taxonomy" id="1381693"/>
    <lineage>
        <taxon>Eukaryota</taxon>
        <taxon>Sar</taxon>
        <taxon>Alveolata</taxon>
        <taxon>Dinophyceae</taxon>
        <taxon>Suessiales</taxon>
        <taxon>Symbiodiniaceae</taxon>
        <taxon>Durusdinium</taxon>
    </lineage>
</organism>
<feature type="transmembrane region" description="Helical" evidence="7">
    <location>
        <begin position="681"/>
        <end position="702"/>
    </location>
</feature>
<keyword evidence="9" id="KW-1185">Reference proteome</keyword>
<evidence type="ECO:0000256" key="7">
    <source>
        <dbReference type="SAM" id="Phobius"/>
    </source>
</evidence>
<feature type="transmembrane region" description="Helical" evidence="7">
    <location>
        <begin position="591"/>
        <end position="614"/>
    </location>
</feature>
<evidence type="ECO:0000256" key="6">
    <source>
        <dbReference type="SAM" id="MobiDB-lite"/>
    </source>
</evidence>
<comment type="subcellular location">
    <subcellularLocation>
        <location evidence="1">Endomembrane system</location>
        <topology evidence="1">Multi-pass membrane protein</topology>
    </subcellularLocation>
</comment>
<dbReference type="PANTHER" id="PTHR11040:SF70">
    <property type="entry name" value="OS05G0316100 PROTEIN"/>
    <property type="match status" value="1"/>
</dbReference>
<evidence type="ECO:0000256" key="4">
    <source>
        <dbReference type="ARBA" id="ARBA00022989"/>
    </source>
</evidence>
<feature type="transmembrane region" description="Helical" evidence="7">
    <location>
        <begin position="190"/>
        <end position="213"/>
    </location>
</feature>
<accession>A0ABP0P2K3</accession>
<proteinExistence type="inferred from homology"/>
<comment type="similarity">
    <text evidence="2">Belongs to the CCC1 family.</text>
</comment>
<gene>
    <name evidence="8" type="ORF">CCMP2556_LOCUS34408</name>
</gene>
<feature type="transmembrane region" description="Helical" evidence="7">
    <location>
        <begin position="368"/>
        <end position="386"/>
    </location>
</feature>
<evidence type="ECO:0000313" key="9">
    <source>
        <dbReference type="Proteomes" id="UP001642484"/>
    </source>
</evidence>
<feature type="transmembrane region" description="Helical" evidence="7">
    <location>
        <begin position="509"/>
        <end position="533"/>
    </location>
</feature>
<feature type="region of interest" description="Disordered" evidence="6">
    <location>
        <begin position="1"/>
        <end position="84"/>
    </location>
</feature>
<dbReference type="Pfam" id="PF02535">
    <property type="entry name" value="Zip"/>
    <property type="match status" value="1"/>
</dbReference>
<dbReference type="InterPro" id="IPR008217">
    <property type="entry name" value="Ccc1_fam"/>
</dbReference>
<feature type="transmembrane region" description="Helical" evidence="7">
    <location>
        <begin position="620"/>
        <end position="644"/>
    </location>
</feature>
<feature type="transmembrane region" description="Helical" evidence="7">
    <location>
        <begin position="445"/>
        <end position="463"/>
    </location>
</feature>
<name>A0ABP0P2K3_9DINO</name>
<feature type="transmembrane region" description="Helical" evidence="7">
    <location>
        <begin position="163"/>
        <end position="184"/>
    </location>
</feature>
<evidence type="ECO:0000256" key="2">
    <source>
        <dbReference type="ARBA" id="ARBA00007049"/>
    </source>
</evidence>
<feature type="transmembrane region" description="Helical" evidence="7">
    <location>
        <begin position="483"/>
        <end position="503"/>
    </location>
</feature>
<evidence type="ECO:0000256" key="1">
    <source>
        <dbReference type="ARBA" id="ARBA00004127"/>
    </source>
</evidence>
<evidence type="ECO:0000256" key="5">
    <source>
        <dbReference type="ARBA" id="ARBA00023136"/>
    </source>
</evidence>
<reference evidence="8 9" key="1">
    <citation type="submission" date="2024-02" db="EMBL/GenBank/DDBJ databases">
        <authorList>
            <person name="Chen Y."/>
            <person name="Shah S."/>
            <person name="Dougan E. K."/>
            <person name="Thang M."/>
            <person name="Chan C."/>
        </authorList>
    </citation>
    <scope>NUCLEOTIDE SEQUENCE [LARGE SCALE GENOMIC DNA]</scope>
</reference>
<comment type="caution">
    <text evidence="8">The sequence shown here is derived from an EMBL/GenBank/DDBJ whole genome shotgun (WGS) entry which is preliminary data.</text>
</comment>